<dbReference type="EC" id="1.11.1.24" evidence="3"/>
<dbReference type="PANTHER" id="PTHR42801:SF8">
    <property type="entry name" value="PEROXIREDOXIN RV1608C-RELATED"/>
    <property type="match status" value="1"/>
</dbReference>
<dbReference type="InterPro" id="IPR000866">
    <property type="entry name" value="AhpC/TSA"/>
</dbReference>
<keyword evidence="16" id="KW-1185">Reference proteome</keyword>
<name>A0A918GX79_STRGD</name>
<dbReference type="Gene3D" id="3.40.30.10">
    <property type="entry name" value="Glutaredoxin"/>
    <property type="match status" value="1"/>
</dbReference>
<evidence type="ECO:0000256" key="6">
    <source>
        <dbReference type="ARBA" id="ARBA00023002"/>
    </source>
</evidence>
<keyword evidence="4" id="KW-0575">Peroxidase</keyword>
<dbReference type="PROSITE" id="PS51352">
    <property type="entry name" value="THIOREDOXIN_2"/>
    <property type="match status" value="1"/>
</dbReference>
<evidence type="ECO:0000256" key="2">
    <source>
        <dbReference type="ARBA" id="ARBA00011245"/>
    </source>
</evidence>
<dbReference type="SUPFAM" id="SSF52833">
    <property type="entry name" value="Thioredoxin-like"/>
    <property type="match status" value="1"/>
</dbReference>
<keyword evidence="7" id="KW-1015">Disulfide bond</keyword>
<comment type="similarity">
    <text evidence="10">Belongs to the peroxiredoxin family. BCP/PrxQ subfamily.</text>
</comment>
<evidence type="ECO:0000256" key="4">
    <source>
        <dbReference type="ARBA" id="ARBA00022559"/>
    </source>
</evidence>
<evidence type="ECO:0000256" key="9">
    <source>
        <dbReference type="ARBA" id="ARBA00032824"/>
    </source>
</evidence>
<evidence type="ECO:0000256" key="5">
    <source>
        <dbReference type="ARBA" id="ARBA00022862"/>
    </source>
</evidence>
<protein>
    <recommendedName>
        <fullName evidence="3">thioredoxin-dependent peroxiredoxin</fullName>
        <ecNumber evidence="3">1.11.1.24</ecNumber>
    </recommendedName>
    <alternativeName>
        <fullName evidence="11">Bacterioferritin comigratory protein</fullName>
    </alternativeName>
    <alternativeName>
        <fullName evidence="9">Thioredoxin peroxidase</fullName>
    </alternativeName>
</protein>
<evidence type="ECO:0000313" key="15">
    <source>
        <dbReference type="EMBL" id="GGS68648.1"/>
    </source>
</evidence>
<proteinExistence type="inferred from homology"/>
<sequence>MSGRPGPGDTAPDFTLPDETGTERTLTGLLADGPLVLFFYPAALTPGCTAEACHFRDLAAEFAAVGARPAGISGDPVERQQEFAGRHGLGMPLLSDPDGTVRERYGVRRGFALAPTRRVTFVIAEDRTVLDVVRSELRMAAHADRALAALRAHRPPGAASGPTAVDSGT</sequence>
<dbReference type="CDD" id="cd03017">
    <property type="entry name" value="PRX_BCP"/>
    <property type="match status" value="1"/>
</dbReference>
<keyword evidence="6" id="KW-0560">Oxidoreductase</keyword>
<evidence type="ECO:0000259" key="14">
    <source>
        <dbReference type="PROSITE" id="PS51352"/>
    </source>
</evidence>
<dbReference type="Proteomes" id="UP000653493">
    <property type="component" value="Unassembled WGS sequence"/>
</dbReference>
<evidence type="ECO:0000313" key="16">
    <source>
        <dbReference type="Proteomes" id="UP000653493"/>
    </source>
</evidence>
<dbReference type="PANTHER" id="PTHR42801">
    <property type="entry name" value="THIOREDOXIN-DEPENDENT PEROXIDE REDUCTASE"/>
    <property type="match status" value="1"/>
</dbReference>
<dbReference type="InterPro" id="IPR036249">
    <property type="entry name" value="Thioredoxin-like_sf"/>
</dbReference>
<gene>
    <name evidence="15" type="ORF">GCM10010238_66700</name>
</gene>
<feature type="domain" description="Thioredoxin" evidence="14">
    <location>
        <begin position="5"/>
        <end position="155"/>
    </location>
</feature>
<dbReference type="GO" id="GO:0005737">
    <property type="term" value="C:cytoplasm"/>
    <property type="evidence" value="ECO:0007669"/>
    <property type="project" value="TreeGrafter"/>
</dbReference>
<dbReference type="AlphaFoldDB" id="A0A918GX79"/>
<evidence type="ECO:0000256" key="11">
    <source>
        <dbReference type="ARBA" id="ARBA00041373"/>
    </source>
</evidence>
<organism evidence="15 16">
    <name type="scientific">Streptomyces griseoviridis</name>
    <dbReference type="NCBI Taxonomy" id="45398"/>
    <lineage>
        <taxon>Bacteria</taxon>
        <taxon>Bacillati</taxon>
        <taxon>Actinomycetota</taxon>
        <taxon>Actinomycetes</taxon>
        <taxon>Kitasatosporales</taxon>
        <taxon>Streptomycetaceae</taxon>
        <taxon>Streptomyces</taxon>
    </lineage>
</organism>
<dbReference type="GO" id="GO:0008379">
    <property type="term" value="F:thioredoxin peroxidase activity"/>
    <property type="evidence" value="ECO:0007669"/>
    <property type="project" value="TreeGrafter"/>
</dbReference>
<evidence type="ECO:0000256" key="3">
    <source>
        <dbReference type="ARBA" id="ARBA00013017"/>
    </source>
</evidence>
<comment type="function">
    <text evidence="1">Thiol-specific peroxidase that catalyzes the reduction of hydrogen peroxide and organic hydroperoxides to water and alcohols, respectively. Plays a role in cell protection against oxidative stress by detoxifying peroxides and as sensor of hydrogen peroxide-mediated signaling events.</text>
</comment>
<dbReference type="FunFam" id="3.40.30.10:FF:000267">
    <property type="entry name" value="Peroxidoxin bcpB"/>
    <property type="match status" value="1"/>
</dbReference>
<dbReference type="Pfam" id="PF00578">
    <property type="entry name" value="AhpC-TSA"/>
    <property type="match status" value="1"/>
</dbReference>
<reference evidence="15" key="1">
    <citation type="journal article" date="2014" name="Int. J. Syst. Evol. Microbiol.">
        <title>Complete genome sequence of Corynebacterium casei LMG S-19264T (=DSM 44701T), isolated from a smear-ripened cheese.</title>
        <authorList>
            <consortium name="US DOE Joint Genome Institute (JGI-PGF)"/>
            <person name="Walter F."/>
            <person name="Albersmeier A."/>
            <person name="Kalinowski J."/>
            <person name="Ruckert C."/>
        </authorList>
    </citation>
    <scope>NUCLEOTIDE SEQUENCE</scope>
    <source>
        <strain evidence="15">JCM 4234</strain>
    </source>
</reference>
<evidence type="ECO:0000256" key="8">
    <source>
        <dbReference type="ARBA" id="ARBA00023284"/>
    </source>
</evidence>
<dbReference type="EMBL" id="BMSL01000037">
    <property type="protein sequence ID" value="GGS68648.1"/>
    <property type="molecule type" value="Genomic_DNA"/>
</dbReference>
<comment type="catalytic activity">
    <reaction evidence="12">
        <text>a hydroperoxide + [thioredoxin]-dithiol = an alcohol + [thioredoxin]-disulfide + H2O</text>
        <dbReference type="Rhea" id="RHEA:62620"/>
        <dbReference type="Rhea" id="RHEA-COMP:10698"/>
        <dbReference type="Rhea" id="RHEA-COMP:10700"/>
        <dbReference type="ChEBI" id="CHEBI:15377"/>
        <dbReference type="ChEBI" id="CHEBI:29950"/>
        <dbReference type="ChEBI" id="CHEBI:30879"/>
        <dbReference type="ChEBI" id="CHEBI:35924"/>
        <dbReference type="ChEBI" id="CHEBI:50058"/>
        <dbReference type="EC" id="1.11.1.24"/>
    </reaction>
</comment>
<dbReference type="GO" id="GO:0034599">
    <property type="term" value="P:cellular response to oxidative stress"/>
    <property type="evidence" value="ECO:0007669"/>
    <property type="project" value="TreeGrafter"/>
</dbReference>
<dbReference type="InterPro" id="IPR013766">
    <property type="entry name" value="Thioredoxin_domain"/>
</dbReference>
<evidence type="ECO:0000256" key="12">
    <source>
        <dbReference type="ARBA" id="ARBA00049091"/>
    </source>
</evidence>
<dbReference type="GO" id="GO:0045454">
    <property type="term" value="P:cell redox homeostasis"/>
    <property type="evidence" value="ECO:0007669"/>
    <property type="project" value="TreeGrafter"/>
</dbReference>
<evidence type="ECO:0000256" key="13">
    <source>
        <dbReference type="SAM" id="MobiDB-lite"/>
    </source>
</evidence>
<evidence type="ECO:0000256" key="10">
    <source>
        <dbReference type="ARBA" id="ARBA00038489"/>
    </source>
</evidence>
<accession>A0A918GX79</accession>
<dbReference type="InterPro" id="IPR050924">
    <property type="entry name" value="Peroxiredoxin_BCP/PrxQ"/>
</dbReference>
<reference evidence="15" key="2">
    <citation type="submission" date="2020-09" db="EMBL/GenBank/DDBJ databases">
        <authorList>
            <person name="Sun Q."/>
            <person name="Ohkuma M."/>
        </authorList>
    </citation>
    <scope>NUCLEOTIDE SEQUENCE</scope>
    <source>
        <strain evidence="15">JCM 4234</strain>
    </source>
</reference>
<keyword evidence="5" id="KW-0049">Antioxidant</keyword>
<comment type="caution">
    <text evidence="15">The sequence shown here is derived from an EMBL/GenBank/DDBJ whole genome shotgun (WGS) entry which is preliminary data.</text>
</comment>
<comment type="subunit">
    <text evidence="2">Monomer.</text>
</comment>
<evidence type="ECO:0000256" key="1">
    <source>
        <dbReference type="ARBA" id="ARBA00003330"/>
    </source>
</evidence>
<evidence type="ECO:0000256" key="7">
    <source>
        <dbReference type="ARBA" id="ARBA00023157"/>
    </source>
</evidence>
<keyword evidence="8" id="KW-0676">Redox-active center</keyword>
<feature type="region of interest" description="Disordered" evidence="13">
    <location>
        <begin position="1"/>
        <end position="21"/>
    </location>
</feature>